<dbReference type="Proteomes" id="UP000194236">
    <property type="component" value="Unassembled WGS sequence"/>
</dbReference>
<dbReference type="InterPro" id="IPR050848">
    <property type="entry name" value="Homeobox_TF"/>
</dbReference>
<dbReference type="InterPro" id="IPR009057">
    <property type="entry name" value="Homeodomain-like_sf"/>
</dbReference>
<dbReference type="GO" id="GO:0003677">
    <property type="term" value="F:DNA binding"/>
    <property type="evidence" value="ECO:0007669"/>
    <property type="project" value="UniProtKB-UniRule"/>
</dbReference>
<dbReference type="Pfam" id="PF00046">
    <property type="entry name" value="Homeodomain"/>
    <property type="match status" value="1"/>
</dbReference>
<keyword evidence="10" id="KW-1185">Reference proteome</keyword>
<dbReference type="GO" id="GO:0005634">
    <property type="term" value="C:nucleus"/>
    <property type="evidence" value="ECO:0007669"/>
    <property type="project" value="UniProtKB-SubCell"/>
</dbReference>
<reference evidence="9 10" key="1">
    <citation type="submission" date="2017-03" db="EMBL/GenBank/DDBJ databases">
        <title>Genome Survey of Euroglyphus maynei.</title>
        <authorList>
            <person name="Arlian L.G."/>
            <person name="Morgan M.S."/>
            <person name="Rider S.D."/>
        </authorList>
    </citation>
    <scope>NUCLEOTIDE SEQUENCE [LARGE SCALE GENOMIC DNA]</scope>
    <source>
        <strain evidence="9">Arlian Lab</strain>
        <tissue evidence="9">Whole body</tissue>
    </source>
</reference>
<dbReference type="GO" id="GO:0000981">
    <property type="term" value="F:DNA-binding transcription factor activity, RNA polymerase II-specific"/>
    <property type="evidence" value="ECO:0007669"/>
    <property type="project" value="InterPro"/>
</dbReference>
<protein>
    <submittedName>
        <fullName evidence="9">Homeobox domain containing protein</fullName>
    </submittedName>
</protein>
<feature type="region of interest" description="Disordered" evidence="7">
    <location>
        <begin position="167"/>
        <end position="192"/>
    </location>
</feature>
<name>A0A1Y3BAE3_EURMA</name>
<organism evidence="9 10">
    <name type="scientific">Euroglyphus maynei</name>
    <name type="common">Mayne's house dust mite</name>
    <dbReference type="NCBI Taxonomy" id="6958"/>
    <lineage>
        <taxon>Eukaryota</taxon>
        <taxon>Metazoa</taxon>
        <taxon>Ecdysozoa</taxon>
        <taxon>Arthropoda</taxon>
        <taxon>Chelicerata</taxon>
        <taxon>Arachnida</taxon>
        <taxon>Acari</taxon>
        <taxon>Acariformes</taxon>
        <taxon>Sarcoptiformes</taxon>
        <taxon>Astigmata</taxon>
        <taxon>Psoroptidia</taxon>
        <taxon>Analgoidea</taxon>
        <taxon>Pyroglyphidae</taxon>
        <taxon>Pyroglyphinae</taxon>
        <taxon>Euroglyphus</taxon>
    </lineage>
</organism>
<gene>
    <name evidence="9" type="ORF">BLA29_005828</name>
</gene>
<dbReference type="InterPro" id="IPR020479">
    <property type="entry name" value="HD_metazoa"/>
</dbReference>
<dbReference type="SMART" id="SM00389">
    <property type="entry name" value="HOX"/>
    <property type="match status" value="1"/>
</dbReference>
<evidence type="ECO:0000256" key="3">
    <source>
        <dbReference type="ARBA" id="ARBA00023155"/>
    </source>
</evidence>
<feature type="compositionally biased region" description="Polar residues" evidence="7">
    <location>
        <begin position="1"/>
        <end position="13"/>
    </location>
</feature>
<evidence type="ECO:0000256" key="7">
    <source>
        <dbReference type="SAM" id="MobiDB-lite"/>
    </source>
</evidence>
<proteinExistence type="predicted"/>
<dbReference type="EMBL" id="MUJZ01030738">
    <property type="protein sequence ID" value="OTF77822.1"/>
    <property type="molecule type" value="Genomic_DNA"/>
</dbReference>
<dbReference type="AlphaFoldDB" id="A0A1Y3BAE3"/>
<feature type="compositionally biased region" description="Low complexity" evidence="7">
    <location>
        <begin position="233"/>
        <end position="245"/>
    </location>
</feature>
<evidence type="ECO:0000313" key="9">
    <source>
        <dbReference type="EMBL" id="OTF77822.1"/>
    </source>
</evidence>
<comment type="subcellular location">
    <subcellularLocation>
        <location evidence="1 5 6">Nucleus</location>
    </subcellularLocation>
</comment>
<feature type="region of interest" description="Disordered" evidence="7">
    <location>
        <begin position="60"/>
        <end position="109"/>
    </location>
</feature>
<accession>A0A1Y3BAE3</accession>
<dbReference type="OrthoDB" id="6159439at2759"/>
<evidence type="ECO:0000256" key="4">
    <source>
        <dbReference type="ARBA" id="ARBA00023242"/>
    </source>
</evidence>
<feature type="compositionally biased region" description="Polar residues" evidence="7">
    <location>
        <begin position="180"/>
        <end position="192"/>
    </location>
</feature>
<comment type="caution">
    <text evidence="9">The sequence shown here is derived from an EMBL/GenBank/DDBJ whole genome shotgun (WGS) entry which is preliminary data.</text>
</comment>
<dbReference type="PANTHER" id="PTHR24333:SF9">
    <property type="entry name" value="HOMEOBOX DOMAIN-CONTAINING PROTEIN"/>
    <property type="match status" value="1"/>
</dbReference>
<feature type="compositionally biased region" description="Acidic residues" evidence="7">
    <location>
        <begin position="252"/>
        <end position="272"/>
    </location>
</feature>
<feature type="DNA-binding region" description="Homeobox" evidence="5">
    <location>
        <begin position="105"/>
        <end position="164"/>
    </location>
</feature>
<feature type="domain" description="Homeobox" evidence="8">
    <location>
        <begin position="103"/>
        <end position="163"/>
    </location>
</feature>
<feature type="region of interest" description="Disordered" evidence="7">
    <location>
        <begin position="1"/>
        <end position="23"/>
    </location>
</feature>
<dbReference type="PROSITE" id="PS00027">
    <property type="entry name" value="HOMEOBOX_1"/>
    <property type="match status" value="1"/>
</dbReference>
<evidence type="ECO:0000256" key="6">
    <source>
        <dbReference type="RuleBase" id="RU000682"/>
    </source>
</evidence>
<keyword evidence="4 5" id="KW-0539">Nucleus</keyword>
<dbReference type="PANTHER" id="PTHR24333">
    <property type="entry name" value="HOMEO BOX HB9 LIKE A-RELATED"/>
    <property type="match status" value="1"/>
</dbReference>
<dbReference type="InterPro" id="IPR017970">
    <property type="entry name" value="Homeobox_CS"/>
</dbReference>
<keyword evidence="3 5" id="KW-0371">Homeobox</keyword>
<dbReference type="PROSITE" id="PS50071">
    <property type="entry name" value="HOMEOBOX_2"/>
    <property type="match status" value="1"/>
</dbReference>
<evidence type="ECO:0000313" key="10">
    <source>
        <dbReference type="Proteomes" id="UP000194236"/>
    </source>
</evidence>
<dbReference type="CDD" id="cd00086">
    <property type="entry name" value="homeodomain"/>
    <property type="match status" value="1"/>
</dbReference>
<evidence type="ECO:0000256" key="5">
    <source>
        <dbReference type="PROSITE-ProRule" id="PRU00108"/>
    </source>
</evidence>
<dbReference type="PRINTS" id="PR00024">
    <property type="entry name" value="HOMEOBOX"/>
</dbReference>
<dbReference type="InterPro" id="IPR001356">
    <property type="entry name" value="HD"/>
</dbReference>
<evidence type="ECO:0000256" key="2">
    <source>
        <dbReference type="ARBA" id="ARBA00023125"/>
    </source>
</evidence>
<evidence type="ECO:0000259" key="8">
    <source>
        <dbReference type="PROSITE" id="PS50071"/>
    </source>
</evidence>
<feature type="region of interest" description="Disordered" evidence="7">
    <location>
        <begin position="207"/>
        <end position="278"/>
    </location>
</feature>
<evidence type="ECO:0000256" key="1">
    <source>
        <dbReference type="ARBA" id="ARBA00004123"/>
    </source>
</evidence>
<sequence length="278" mass="31529">MSQNDNNSFQHFPSTAGDKFSPTTAATNKSTDIHYCSNTKKHAKLADIAGETLKSNRCDAMANKSSDQKEIDGKTISTNNHNHNHNHNNSKNDNSPNGRKFVMNERRPRQAYNTKQLERLESEFQNDKYLTVSKRIELSCALSLSEVQIKTWFQNRRTKWKKQLMEWRRSSGGGSRNNNIVRNGTQPMDSSGAISLAASDESNITISLQNNSNNNDDHDEDDQIKSFETYSDQGGSQSQHSSSQQEFSIEMDNIDDNDDDDDNDRDLDDLDDLDHSNK</sequence>
<dbReference type="SUPFAM" id="SSF46689">
    <property type="entry name" value="Homeodomain-like"/>
    <property type="match status" value="1"/>
</dbReference>
<dbReference type="Gene3D" id="1.10.10.60">
    <property type="entry name" value="Homeodomain-like"/>
    <property type="match status" value="1"/>
</dbReference>
<keyword evidence="2 5" id="KW-0238">DNA-binding</keyword>